<dbReference type="EMBL" id="LR796735">
    <property type="protein sequence ID" value="CAB4162295.1"/>
    <property type="molecule type" value="Genomic_DNA"/>
</dbReference>
<dbReference type="InterPro" id="IPR046558">
    <property type="entry name" value="DUF6712"/>
</dbReference>
<proteinExistence type="predicted"/>
<dbReference type="Pfam" id="PF20459">
    <property type="entry name" value="DUF6712"/>
    <property type="match status" value="1"/>
</dbReference>
<gene>
    <name evidence="1" type="ORF">UFOVP782_26</name>
</gene>
<evidence type="ECO:0000313" key="1">
    <source>
        <dbReference type="EMBL" id="CAB4162295.1"/>
    </source>
</evidence>
<protein>
    <submittedName>
        <fullName evidence="1">Uncharacterized protein</fullName>
    </submittedName>
</protein>
<name>A0A6J5NZF5_9CAUD</name>
<reference evidence="1" key="1">
    <citation type="submission" date="2020-04" db="EMBL/GenBank/DDBJ databases">
        <authorList>
            <person name="Chiriac C."/>
            <person name="Salcher M."/>
            <person name="Ghai R."/>
            <person name="Kavagutti S V."/>
        </authorList>
    </citation>
    <scope>NUCLEOTIDE SEQUENCE</scope>
</reference>
<accession>A0A6J5NZF5</accession>
<sequence>MAATLALFVSQVKLKAFTAIQENTTPEKLVPFVIQAQDIYLQNILGSHFYNILKEQIIQNTVTQTNQELIDEFIANYVLNAALFQYLPFSRTPIYNRGPVSTSDGEGYRGSDLQDLKYIREVVSNTMEFYGQRLRMQLVLNSGQLYPDWLQSNFNNNMNPDASGRYTTGFALPKYASRVKNQSYGRTDTIVGGQGYYDGTGCDNCYERYGPSAP</sequence>
<organism evidence="1">
    <name type="scientific">uncultured Caudovirales phage</name>
    <dbReference type="NCBI Taxonomy" id="2100421"/>
    <lineage>
        <taxon>Viruses</taxon>
        <taxon>Duplodnaviria</taxon>
        <taxon>Heunggongvirae</taxon>
        <taxon>Uroviricota</taxon>
        <taxon>Caudoviricetes</taxon>
        <taxon>Peduoviridae</taxon>
        <taxon>Maltschvirus</taxon>
        <taxon>Maltschvirus maltsch</taxon>
    </lineage>
</organism>